<proteinExistence type="predicted"/>
<organism evidence="1 2">
    <name type="scientific">Bursaphelenchus xylophilus</name>
    <name type="common">Pinewood nematode worm</name>
    <name type="synonym">Aphelenchoides xylophilus</name>
    <dbReference type="NCBI Taxonomy" id="6326"/>
    <lineage>
        <taxon>Eukaryota</taxon>
        <taxon>Metazoa</taxon>
        <taxon>Ecdysozoa</taxon>
        <taxon>Nematoda</taxon>
        <taxon>Chromadorea</taxon>
        <taxon>Rhabditida</taxon>
        <taxon>Tylenchina</taxon>
        <taxon>Tylenchomorpha</taxon>
        <taxon>Aphelenchoidea</taxon>
        <taxon>Aphelenchoididae</taxon>
        <taxon>Bursaphelenchus</taxon>
    </lineage>
</organism>
<reference evidence="1" key="1">
    <citation type="submission" date="2020-09" db="EMBL/GenBank/DDBJ databases">
        <authorList>
            <person name="Kikuchi T."/>
        </authorList>
    </citation>
    <scope>NUCLEOTIDE SEQUENCE</scope>
    <source>
        <strain evidence="1">Ka4C1</strain>
    </source>
</reference>
<keyword evidence="2" id="KW-1185">Reference proteome</keyword>
<evidence type="ECO:0000313" key="1">
    <source>
        <dbReference type="EMBL" id="CAD5211075.1"/>
    </source>
</evidence>
<dbReference type="Proteomes" id="UP000659654">
    <property type="component" value="Unassembled WGS sequence"/>
</dbReference>
<evidence type="ECO:0000313" key="2">
    <source>
        <dbReference type="Proteomes" id="UP000659654"/>
    </source>
</evidence>
<gene>
    <name evidence="1" type="ORF">BXYJ_LOCUS2247</name>
</gene>
<comment type="caution">
    <text evidence="1">The sequence shown here is derived from an EMBL/GenBank/DDBJ whole genome shotgun (WGS) entry which is preliminary data.</text>
</comment>
<dbReference type="EMBL" id="CAJFDI010000001">
    <property type="protein sequence ID" value="CAD5211075.1"/>
    <property type="molecule type" value="Genomic_DNA"/>
</dbReference>
<protein>
    <submittedName>
        <fullName evidence="1">(pine wood nematode) hypothetical protein</fullName>
    </submittedName>
</protein>
<name>A0A7I8XR55_BURXY</name>
<dbReference type="Proteomes" id="UP000582659">
    <property type="component" value="Unassembled WGS sequence"/>
</dbReference>
<dbReference type="AlphaFoldDB" id="A0A7I8XR55"/>
<sequence length="67" mass="8189">MFILELRHLKQLEEVKKIFTWSKEHIRWKWMAIGLKHKCGSLEDTVLELPKLSELIHLRLVLERLKR</sequence>
<dbReference type="EMBL" id="CAJFCV020000001">
    <property type="protein sequence ID" value="CAG9087594.1"/>
    <property type="molecule type" value="Genomic_DNA"/>
</dbReference>
<accession>A0A7I8XR55</accession>